<comment type="caution">
    <text evidence="1">The sequence shown here is derived from an EMBL/GenBank/DDBJ whole genome shotgun (WGS) entry which is preliminary data.</text>
</comment>
<organism evidence="1 2">
    <name type="scientific">Canavalia gladiata</name>
    <name type="common">Sword bean</name>
    <name type="synonym">Dolichos gladiatus</name>
    <dbReference type="NCBI Taxonomy" id="3824"/>
    <lineage>
        <taxon>Eukaryota</taxon>
        <taxon>Viridiplantae</taxon>
        <taxon>Streptophyta</taxon>
        <taxon>Embryophyta</taxon>
        <taxon>Tracheophyta</taxon>
        <taxon>Spermatophyta</taxon>
        <taxon>Magnoliopsida</taxon>
        <taxon>eudicotyledons</taxon>
        <taxon>Gunneridae</taxon>
        <taxon>Pentapetalae</taxon>
        <taxon>rosids</taxon>
        <taxon>fabids</taxon>
        <taxon>Fabales</taxon>
        <taxon>Fabaceae</taxon>
        <taxon>Papilionoideae</taxon>
        <taxon>50 kb inversion clade</taxon>
        <taxon>NPAAA clade</taxon>
        <taxon>indigoferoid/millettioid clade</taxon>
        <taxon>Phaseoleae</taxon>
        <taxon>Canavalia</taxon>
    </lineage>
</organism>
<gene>
    <name evidence="1" type="ORF">VNO77_27235</name>
</gene>
<proteinExistence type="predicted"/>
<reference evidence="1 2" key="1">
    <citation type="submission" date="2024-01" db="EMBL/GenBank/DDBJ databases">
        <title>The genomes of 5 underutilized Papilionoideae crops provide insights into root nodulation and disease resistanc.</title>
        <authorList>
            <person name="Jiang F."/>
        </authorList>
    </citation>
    <scope>NUCLEOTIDE SEQUENCE [LARGE SCALE GENOMIC DNA]</scope>
    <source>
        <strain evidence="1">LVBAO_FW01</strain>
        <tissue evidence="1">Leaves</tissue>
    </source>
</reference>
<sequence length="198" mass="22380">MGCSRITKPPRWGPSGLIYLSYVISMELTSLPPTQDDRFKGRTIEGNRVDSLNHGFAKIGRIVYELCSTRKSKVLFNLVSTPFAFNQLLVLLSLEIKHLTENHAIVKPNVYVHTTVNALVDAVTSYRFKISSLSSEQVMLQVPLVCMKGKASVPGHQPIAWSLFMFDLRISLFQLADDRSYFRDSLLPWDIMPCDVKS</sequence>
<evidence type="ECO:0000313" key="1">
    <source>
        <dbReference type="EMBL" id="KAK7323744.1"/>
    </source>
</evidence>
<dbReference type="AlphaFoldDB" id="A0AAN9KUE8"/>
<evidence type="ECO:0000313" key="2">
    <source>
        <dbReference type="Proteomes" id="UP001367508"/>
    </source>
</evidence>
<name>A0AAN9KUE8_CANGL</name>
<dbReference type="Proteomes" id="UP001367508">
    <property type="component" value="Unassembled WGS sequence"/>
</dbReference>
<keyword evidence="2" id="KW-1185">Reference proteome</keyword>
<dbReference type="EMBL" id="JAYMYQ010000006">
    <property type="protein sequence ID" value="KAK7323744.1"/>
    <property type="molecule type" value="Genomic_DNA"/>
</dbReference>
<protein>
    <submittedName>
        <fullName evidence="1">Uncharacterized protein</fullName>
    </submittedName>
</protein>
<accession>A0AAN9KUE8</accession>